<evidence type="ECO:0000256" key="1">
    <source>
        <dbReference type="ARBA" id="ARBA00022679"/>
    </source>
</evidence>
<accession>A0ABW5TKJ1</accession>
<dbReference type="PANTHER" id="PTHR43420:SF47">
    <property type="entry name" value="N-ACETYLTRANSFERASE DOMAIN-CONTAINING PROTEIN"/>
    <property type="match status" value="1"/>
</dbReference>
<keyword evidence="5" id="KW-1185">Reference proteome</keyword>
<dbReference type="InterPro" id="IPR000182">
    <property type="entry name" value="GNAT_dom"/>
</dbReference>
<comment type="caution">
    <text evidence="4">The sequence shown here is derived from an EMBL/GenBank/DDBJ whole genome shotgun (WGS) entry which is preliminary data.</text>
</comment>
<dbReference type="EMBL" id="JBHUMO010000056">
    <property type="protein sequence ID" value="MFD2729631.1"/>
    <property type="molecule type" value="Genomic_DNA"/>
</dbReference>
<dbReference type="Pfam" id="PF00583">
    <property type="entry name" value="Acetyltransf_1"/>
    <property type="match status" value="1"/>
</dbReference>
<dbReference type="InterPro" id="IPR016181">
    <property type="entry name" value="Acyl_CoA_acyltransferase"/>
</dbReference>
<keyword evidence="2" id="KW-0012">Acyltransferase</keyword>
<dbReference type="Proteomes" id="UP001597427">
    <property type="component" value="Unassembled WGS sequence"/>
</dbReference>
<evidence type="ECO:0000256" key="2">
    <source>
        <dbReference type="ARBA" id="ARBA00023315"/>
    </source>
</evidence>
<dbReference type="PANTHER" id="PTHR43420">
    <property type="entry name" value="ACETYLTRANSFERASE"/>
    <property type="match status" value="1"/>
</dbReference>
<proteinExistence type="predicted"/>
<dbReference type="RefSeq" id="WP_379982177.1">
    <property type="nucleotide sequence ID" value="NZ_JBHUMO010000056.1"/>
</dbReference>
<name>A0ABW5TKJ1_9ENTE</name>
<evidence type="ECO:0000313" key="5">
    <source>
        <dbReference type="Proteomes" id="UP001597427"/>
    </source>
</evidence>
<protein>
    <submittedName>
        <fullName evidence="4">GNAT family N-acetyltransferase</fullName>
    </submittedName>
</protein>
<dbReference type="Gene3D" id="3.40.630.30">
    <property type="match status" value="1"/>
</dbReference>
<organism evidence="4 5">
    <name type="scientific">Enterococcus camelliae</name>
    <dbReference type="NCBI Taxonomy" id="453959"/>
    <lineage>
        <taxon>Bacteria</taxon>
        <taxon>Bacillati</taxon>
        <taxon>Bacillota</taxon>
        <taxon>Bacilli</taxon>
        <taxon>Lactobacillales</taxon>
        <taxon>Enterococcaceae</taxon>
        <taxon>Enterococcus</taxon>
    </lineage>
</organism>
<dbReference type="SUPFAM" id="SSF55729">
    <property type="entry name" value="Acyl-CoA N-acyltransferases (Nat)"/>
    <property type="match status" value="1"/>
</dbReference>
<feature type="domain" description="N-acetyltransferase" evidence="3">
    <location>
        <begin position="1"/>
        <end position="170"/>
    </location>
</feature>
<gene>
    <name evidence="4" type="ORF">ACFSR0_09380</name>
</gene>
<sequence length="170" mass="19793">MHIKELDLTDLDALQKVSVETFYDTFAAQNTKQNMEDYLESSYKLEKLTEELENENSFFYFVLNDNDEIMGYLKLNVNDVQSEDGFENALEIERIYICKAFQKQGLGKILYDIAIAKATQLGKQRIWLGVWEFNQNAKAFYQHLGFKFVGSHTFNMGDDPQTDLIMVKDI</sequence>
<keyword evidence="1" id="KW-0808">Transferase</keyword>
<reference evidence="5" key="1">
    <citation type="journal article" date="2019" name="Int. J. Syst. Evol. Microbiol.">
        <title>The Global Catalogue of Microorganisms (GCM) 10K type strain sequencing project: providing services to taxonomists for standard genome sequencing and annotation.</title>
        <authorList>
            <consortium name="The Broad Institute Genomics Platform"/>
            <consortium name="The Broad Institute Genome Sequencing Center for Infectious Disease"/>
            <person name="Wu L."/>
            <person name="Ma J."/>
        </authorList>
    </citation>
    <scope>NUCLEOTIDE SEQUENCE [LARGE SCALE GENOMIC DNA]</scope>
    <source>
        <strain evidence="5">TISTR 932</strain>
    </source>
</reference>
<dbReference type="CDD" id="cd04301">
    <property type="entry name" value="NAT_SF"/>
    <property type="match status" value="1"/>
</dbReference>
<evidence type="ECO:0000313" key="4">
    <source>
        <dbReference type="EMBL" id="MFD2729631.1"/>
    </source>
</evidence>
<dbReference type="InterPro" id="IPR050680">
    <property type="entry name" value="YpeA/RimI_acetyltransf"/>
</dbReference>
<dbReference type="PROSITE" id="PS51186">
    <property type="entry name" value="GNAT"/>
    <property type="match status" value="1"/>
</dbReference>
<evidence type="ECO:0000259" key="3">
    <source>
        <dbReference type="PROSITE" id="PS51186"/>
    </source>
</evidence>